<dbReference type="InterPro" id="IPR016024">
    <property type="entry name" value="ARM-type_fold"/>
</dbReference>
<protein>
    <recommendedName>
        <fullName evidence="1">MIF4G domain-containing protein</fullName>
    </recommendedName>
</protein>
<gene>
    <name evidence="2" type="ORF">Lalb_Chr11g0072541</name>
</gene>
<dbReference type="PANTHER" id="PTHR23253">
    <property type="entry name" value="EUKARYOTIC TRANSLATION INITIATION FACTOR 4 GAMMA"/>
    <property type="match status" value="1"/>
</dbReference>
<organism evidence="2 3">
    <name type="scientific">Lupinus albus</name>
    <name type="common">White lupine</name>
    <name type="synonym">Lupinus termis</name>
    <dbReference type="NCBI Taxonomy" id="3870"/>
    <lineage>
        <taxon>Eukaryota</taxon>
        <taxon>Viridiplantae</taxon>
        <taxon>Streptophyta</taxon>
        <taxon>Embryophyta</taxon>
        <taxon>Tracheophyta</taxon>
        <taxon>Spermatophyta</taxon>
        <taxon>Magnoliopsida</taxon>
        <taxon>eudicotyledons</taxon>
        <taxon>Gunneridae</taxon>
        <taxon>Pentapetalae</taxon>
        <taxon>rosids</taxon>
        <taxon>fabids</taxon>
        <taxon>Fabales</taxon>
        <taxon>Fabaceae</taxon>
        <taxon>Papilionoideae</taxon>
        <taxon>50 kb inversion clade</taxon>
        <taxon>genistoids sensu lato</taxon>
        <taxon>core genistoids</taxon>
        <taxon>Genisteae</taxon>
        <taxon>Lupinus</taxon>
    </lineage>
</organism>
<keyword evidence="3" id="KW-1185">Reference proteome</keyword>
<dbReference type="GO" id="GO:0003743">
    <property type="term" value="F:translation initiation factor activity"/>
    <property type="evidence" value="ECO:0007669"/>
    <property type="project" value="TreeGrafter"/>
</dbReference>
<evidence type="ECO:0000313" key="3">
    <source>
        <dbReference type="Proteomes" id="UP000447434"/>
    </source>
</evidence>
<dbReference type="SUPFAM" id="SSF48371">
    <property type="entry name" value="ARM repeat"/>
    <property type="match status" value="1"/>
</dbReference>
<proteinExistence type="predicted"/>
<comment type="caution">
    <text evidence="2">The sequence shown here is derived from an EMBL/GenBank/DDBJ whole genome shotgun (WGS) entry which is preliminary data.</text>
</comment>
<feature type="domain" description="MIF4G" evidence="1">
    <location>
        <begin position="6"/>
        <end position="194"/>
    </location>
</feature>
<dbReference type="InterPro" id="IPR003890">
    <property type="entry name" value="MIF4G-like_typ-3"/>
</dbReference>
<dbReference type="GO" id="GO:0003729">
    <property type="term" value="F:mRNA binding"/>
    <property type="evidence" value="ECO:0007669"/>
    <property type="project" value="TreeGrafter"/>
</dbReference>
<dbReference type="EMBL" id="WOCE01000011">
    <property type="protein sequence ID" value="KAE9604503.1"/>
    <property type="molecule type" value="Genomic_DNA"/>
</dbReference>
<accession>A0A6A4PSL8</accession>
<sequence length="195" mass="22044">MLVLNIFSCEILNKLTPEKFDLLKGQLIDSGITSADILKGVISLVFDKAVLEPTFCPMYALLCSDLNEKLPPFPSEEPDGKEVTFKRVLLNTCQEAFEGAYNLREELKQMSAPEQEMERMDKEKMIKLRTLGNIRLIGELLKQKIVPEKIVHHIVKELLGAPDNKACPAEENVEAICQFFNTIGKQVMKVLNHDV</sequence>
<dbReference type="AlphaFoldDB" id="A0A6A4PSL8"/>
<dbReference type="Proteomes" id="UP000447434">
    <property type="component" value="Chromosome 11"/>
</dbReference>
<name>A0A6A4PSL8_LUPAL</name>
<dbReference type="OrthoDB" id="514777at2759"/>
<dbReference type="Pfam" id="PF02854">
    <property type="entry name" value="MIF4G"/>
    <property type="match status" value="1"/>
</dbReference>
<reference evidence="3" key="1">
    <citation type="journal article" date="2020" name="Nat. Commun.">
        <title>Genome sequence of the cluster root forming white lupin.</title>
        <authorList>
            <person name="Hufnagel B."/>
            <person name="Marques A."/>
            <person name="Soriano A."/>
            <person name="Marques L."/>
            <person name="Divol F."/>
            <person name="Doumas P."/>
            <person name="Sallet E."/>
            <person name="Mancinotti D."/>
            <person name="Carrere S."/>
            <person name="Marande W."/>
            <person name="Arribat S."/>
            <person name="Keller J."/>
            <person name="Huneau C."/>
            <person name="Blein T."/>
            <person name="Aime D."/>
            <person name="Laguerre M."/>
            <person name="Taylor J."/>
            <person name="Schubert V."/>
            <person name="Nelson M."/>
            <person name="Geu-Flores F."/>
            <person name="Crespi M."/>
            <person name="Gallardo-Guerrero K."/>
            <person name="Delaux P.-M."/>
            <person name="Salse J."/>
            <person name="Berges H."/>
            <person name="Guyot R."/>
            <person name="Gouzy J."/>
            <person name="Peret B."/>
        </authorList>
    </citation>
    <scope>NUCLEOTIDE SEQUENCE [LARGE SCALE GENOMIC DNA]</scope>
    <source>
        <strain evidence="3">cv. Amiga</strain>
    </source>
</reference>
<dbReference type="PANTHER" id="PTHR23253:SF53">
    <property type="entry name" value="EUKARYOTIC TRANSLATION INITIATION FACTOR ISOFORM 4G-1"/>
    <property type="match status" value="1"/>
</dbReference>
<evidence type="ECO:0000313" key="2">
    <source>
        <dbReference type="EMBL" id="KAE9604503.1"/>
    </source>
</evidence>
<evidence type="ECO:0000259" key="1">
    <source>
        <dbReference type="SMART" id="SM00543"/>
    </source>
</evidence>
<dbReference type="Gene3D" id="1.25.40.180">
    <property type="match status" value="1"/>
</dbReference>
<dbReference type="SMART" id="SM00543">
    <property type="entry name" value="MIF4G"/>
    <property type="match status" value="1"/>
</dbReference>
<dbReference type="GO" id="GO:0016281">
    <property type="term" value="C:eukaryotic translation initiation factor 4F complex"/>
    <property type="evidence" value="ECO:0007669"/>
    <property type="project" value="TreeGrafter"/>
</dbReference>